<dbReference type="AlphaFoldDB" id="A0A345CU03"/>
<accession>A0A345CU03</accession>
<evidence type="ECO:0000313" key="2">
    <source>
        <dbReference type="Proteomes" id="UP000264980"/>
    </source>
</evidence>
<name>A0A345CU03_9GAMM</name>
<sequence>MMTLKYPAPRCGDLLCYTLFTLPLQGEPTVTRLTQQHLLRLRDNIRLRIPGPLTLTCHPHRVGATNSVALTLEGQLKQRISILITVASQVSWPDEKEYDHPRWYITVPDAVDLVYLVMWVGGVYTVNLAK</sequence>
<organism evidence="1 2">
    <name type="scientific">Erwinia tracheiphila</name>
    <dbReference type="NCBI Taxonomy" id="65700"/>
    <lineage>
        <taxon>Bacteria</taxon>
        <taxon>Pseudomonadati</taxon>
        <taxon>Pseudomonadota</taxon>
        <taxon>Gammaproteobacteria</taxon>
        <taxon>Enterobacterales</taxon>
        <taxon>Erwiniaceae</taxon>
        <taxon>Erwinia</taxon>
    </lineage>
</organism>
<evidence type="ECO:0000313" key="1">
    <source>
        <dbReference type="EMBL" id="AXF76920.1"/>
    </source>
</evidence>
<dbReference type="GO" id="GO:0016740">
    <property type="term" value="F:transferase activity"/>
    <property type="evidence" value="ECO:0007669"/>
    <property type="project" value="UniProtKB-KW"/>
</dbReference>
<protein>
    <submittedName>
        <fullName evidence="1">Acetyltransferase</fullName>
    </submittedName>
</protein>
<reference evidence="1 2" key="1">
    <citation type="submission" date="2016-01" db="EMBL/GenBank/DDBJ databases">
        <authorList>
            <person name="Oliw E.H."/>
        </authorList>
    </citation>
    <scope>NUCLEOTIDE SEQUENCE [LARGE SCALE GENOMIC DNA]</scope>
    <source>
        <strain evidence="1 2">MDcuke</strain>
    </source>
</reference>
<dbReference type="Proteomes" id="UP000264980">
    <property type="component" value="Chromosome"/>
</dbReference>
<dbReference type="EMBL" id="CP013970">
    <property type="protein sequence ID" value="AXF76920.1"/>
    <property type="molecule type" value="Genomic_DNA"/>
</dbReference>
<proteinExistence type="predicted"/>
<gene>
    <name evidence="1" type="ORF">AV903_14100</name>
</gene>
<dbReference type="RefSeq" id="WP_233480082.1">
    <property type="nucleotide sequence ID" value="NZ_CP013970.1"/>
</dbReference>
<keyword evidence="1" id="KW-0808">Transferase</keyword>